<keyword evidence="2" id="KW-1185">Reference proteome</keyword>
<dbReference type="Proteomes" id="UP001162483">
    <property type="component" value="Unassembled WGS sequence"/>
</dbReference>
<accession>A0ABN9DYY9</accession>
<name>A0ABN9DYY9_9NEOB</name>
<organism evidence="1 2">
    <name type="scientific">Staurois parvus</name>
    <dbReference type="NCBI Taxonomy" id="386267"/>
    <lineage>
        <taxon>Eukaryota</taxon>
        <taxon>Metazoa</taxon>
        <taxon>Chordata</taxon>
        <taxon>Craniata</taxon>
        <taxon>Vertebrata</taxon>
        <taxon>Euteleostomi</taxon>
        <taxon>Amphibia</taxon>
        <taxon>Batrachia</taxon>
        <taxon>Anura</taxon>
        <taxon>Neobatrachia</taxon>
        <taxon>Ranoidea</taxon>
        <taxon>Ranidae</taxon>
        <taxon>Staurois</taxon>
    </lineage>
</organism>
<gene>
    <name evidence="1" type="ORF">SPARVUS_LOCUS8781441</name>
</gene>
<reference evidence="1" key="1">
    <citation type="submission" date="2023-05" db="EMBL/GenBank/DDBJ databases">
        <authorList>
            <person name="Stuckert A."/>
        </authorList>
    </citation>
    <scope>NUCLEOTIDE SEQUENCE</scope>
</reference>
<dbReference type="EMBL" id="CATNWA010014949">
    <property type="protein sequence ID" value="CAI9577841.1"/>
    <property type="molecule type" value="Genomic_DNA"/>
</dbReference>
<sequence length="44" mass="5083">MAARMQTERKRNDCFYILYGCKSNHCKEKKKSSSPPTSSTVSPW</sequence>
<protein>
    <submittedName>
        <fullName evidence="1">Uncharacterized protein</fullName>
    </submittedName>
</protein>
<comment type="caution">
    <text evidence="1">The sequence shown here is derived from an EMBL/GenBank/DDBJ whole genome shotgun (WGS) entry which is preliminary data.</text>
</comment>
<evidence type="ECO:0000313" key="1">
    <source>
        <dbReference type="EMBL" id="CAI9577841.1"/>
    </source>
</evidence>
<proteinExistence type="predicted"/>
<evidence type="ECO:0000313" key="2">
    <source>
        <dbReference type="Proteomes" id="UP001162483"/>
    </source>
</evidence>